<feature type="domain" description="PH" evidence="2">
    <location>
        <begin position="352"/>
        <end position="471"/>
    </location>
</feature>
<keyword evidence="5" id="KW-1185">Reference proteome</keyword>
<dbReference type="PROSITE" id="PS50010">
    <property type="entry name" value="DH_2"/>
    <property type="match status" value="1"/>
</dbReference>
<dbReference type="EMBL" id="JBCLYO010000005">
    <property type="protein sequence ID" value="KAL0088794.1"/>
    <property type="molecule type" value="Genomic_DNA"/>
</dbReference>
<dbReference type="Pfam" id="PF00169">
    <property type="entry name" value="PH"/>
    <property type="match status" value="1"/>
</dbReference>
<evidence type="ECO:0000313" key="4">
    <source>
        <dbReference type="EMBL" id="KAL0088794.1"/>
    </source>
</evidence>
<dbReference type="InterPro" id="IPR000219">
    <property type="entry name" value="DH_dom"/>
</dbReference>
<dbReference type="Proteomes" id="UP001448207">
    <property type="component" value="Unassembled WGS sequence"/>
</dbReference>
<evidence type="ECO:0000313" key="5">
    <source>
        <dbReference type="Proteomes" id="UP001448207"/>
    </source>
</evidence>
<dbReference type="InterPro" id="IPR001849">
    <property type="entry name" value="PH_domain"/>
</dbReference>
<dbReference type="CDD" id="cd00821">
    <property type="entry name" value="PH"/>
    <property type="match status" value="1"/>
</dbReference>
<dbReference type="Pfam" id="PF00621">
    <property type="entry name" value="RhoGEF"/>
    <property type="match status" value="1"/>
</dbReference>
<evidence type="ECO:0000259" key="3">
    <source>
        <dbReference type="PROSITE" id="PS50010"/>
    </source>
</evidence>
<dbReference type="InterPro" id="IPR011993">
    <property type="entry name" value="PH-like_dom_sf"/>
</dbReference>
<evidence type="ECO:0000256" key="1">
    <source>
        <dbReference type="SAM" id="MobiDB-lite"/>
    </source>
</evidence>
<dbReference type="SUPFAM" id="SSF50729">
    <property type="entry name" value="PH domain-like"/>
    <property type="match status" value="1"/>
</dbReference>
<dbReference type="InterPro" id="IPR051092">
    <property type="entry name" value="FYVE_RhoGEF_PH"/>
</dbReference>
<dbReference type="InterPro" id="IPR035899">
    <property type="entry name" value="DBL_dom_sf"/>
</dbReference>
<dbReference type="PROSITE" id="PS50003">
    <property type="entry name" value="PH_DOMAIN"/>
    <property type="match status" value="1"/>
</dbReference>
<evidence type="ECO:0000259" key="2">
    <source>
        <dbReference type="PROSITE" id="PS50003"/>
    </source>
</evidence>
<name>A0ABR3B3H0_PHYBL</name>
<dbReference type="SMART" id="SM00325">
    <property type="entry name" value="RhoGEF"/>
    <property type="match status" value="1"/>
</dbReference>
<feature type="compositionally biased region" description="Polar residues" evidence="1">
    <location>
        <begin position="7"/>
        <end position="25"/>
    </location>
</feature>
<protein>
    <submittedName>
        <fullName evidence="4">Dbl homology domain-containing protein</fullName>
    </submittedName>
</protein>
<dbReference type="PANTHER" id="PTHR12673:SF159">
    <property type="entry name" value="LD03170P"/>
    <property type="match status" value="1"/>
</dbReference>
<sequence length="477" mass="54721">MLKRTKQIVSRRNTNVLSTSNSMTGSDIKVPSLVSDNSSTTGTSLDILASSILNQTYPQPFFTPDKFVDDPPRLLSKHSSRYSLCEDDMYPVEIIDELYDFFGYDIHSLDIDETQYRYRQSVVQRLLDSEAEYNAKLKVALDRFKMPLQALSRRQSSHQHGSATTLSFLATSISKPSLLRLQDIETLFGNLDEIHMSSSDLIQSLEERFCVWGPTQLLSDILLSMIPKLRAYAVYLENYKKSMLVLERLEKNQQTKKYLEHSTVEFGTLHLHTLLEQPLYTISRYADILEDLLKHTDPQHPDAVRLTQCFARVARVESGLAAPIQRCHLLNQVVRLSIQSRQGFLLTDAPRIIVKQGELWNLHRHLDRRVYVLMSDMLLYFKPRAEDNHNLLQYKGKIDLACAMVGKLKADKVQYGIDITIHHSDPSCAYSEDINALLSASGSSPPQHHYLKANSEEEQRVWIEAIQSVILRLQRRN</sequence>
<comment type="caution">
    <text evidence="4">The sequence shown here is derived from an EMBL/GenBank/DDBJ whole genome shotgun (WGS) entry which is preliminary data.</text>
</comment>
<dbReference type="SUPFAM" id="SSF48065">
    <property type="entry name" value="DBL homology domain (DH-domain)"/>
    <property type="match status" value="1"/>
</dbReference>
<feature type="domain" description="DH" evidence="3">
    <location>
        <begin position="118"/>
        <end position="323"/>
    </location>
</feature>
<dbReference type="Gene3D" id="1.20.900.10">
    <property type="entry name" value="Dbl homology (DH) domain"/>
    <property type="match status" value="1"/>
</dbReference>
<dbReference type="SMART" id="SM00233">
    <property type="entry name" value="PH"/>
    <property type="match status" value="1"/>
</dbReference>
<reference evidence="4 5" key="1">
    <citation type="submission" date="2024-04" db="EMBL/GenBank/DDBJ databases">
        <title>Symmetric and asymmetric DNA N6-adenine methylation regulates different biological responses in Mucorales.</title>
        <authorList>
            <consortium name="Lawrence Berkeley National Laboratory"/>
            <person name="Lax C."/>
            <person name="Mondo S.J."/>
            <person name="Osorio-Concepcion M."/>
            <person name="Muszewska A."/>
            <person name="Corrochano-Luque M."/>
            <person name="Gutierrez G."/>
            <person name="Riley R."/>
            <person name="Lipzen A."/>
            <person name="Guo J."/>
            <person name="Hundley H."/>
            <person name="Amirebrahimi M."/>
            <person name="Ng V."/>
            <person name="Lorenzo-Gutierrez D."/>
            <person name="Binder U."/>
            <person name="Yang J."/>
            <person name="Song Y."/>
            <person name="Canovas D."/>
            <person name="Navarro E."/>
            <person name="Freitag M."/>
            <person name="Gabaldon T."/>
            <person name="Grigoriev I.V."/>
            <person name="Corrochano L.M."/>
            <person name="Nicolas F.E."/>
            <person name="Garre V."/>
        </authorList>
    </citation>
    <scope>NUCLEOTIDE SEQUENCE [LARGE SCALE GENOMIC DNA]</scope>
    <source>
        <strain evidence="4 5">L51</strain>
    </source>
</reference>
<dbReference type="Gene3D" id="2.30.29.30">
    <property type="entry name" value="Pleckstrin-homology domain (PH domain)/Phosphotyrosine-binding domain (PTB)"/>
    <property type="match status" value="1"/>
</dbReference>
<feature type="region of interest" description="Disordered" evidence="1">
    <location>
        <begin position="1"/>
        <end position="39"/>
    </location>
</feature>
<accession>A0ABR3B3H0</accession>
<organism evidence="4 5">
    <name type="scientific">Phycomyces blakesleeanus</name>
    <dbReference type="NCBI Taxonomy" id="4837"/>
    <lineage>
        <taxon>Eukaryota</taxon>
        <taxon>Fungi</taxon>
        <taxon>Fungi incertae sedis</taxon>
        <taxon>Mucoromycota</taxon>
        <taxon>Mucoromycotina</taxon>
        <taxon>Mucoromycetes</taxon>
        <taxon>Mucorales</taxon>
        <taxon>Phycomycetaceae</taxon>
        <taxon>Phycomyces</taxon>
    </lineage>
</organism>
<dbReference type="PANTHER" id="PTHR12673">
    <property type="entry name" value="FACIOGENITAL DYSPLASIA PROTEIN"/>
    <property type="match status" value="1"/>
</dbReference>
<gene>
    <name evidence="4" type="ORF">J3Q64DRAFT_1434302</name>
</gene>
<proteinExistence type="predicted"/>